<proteinExistence type="predicted"/>
<dbReference type="HOGENOM" id="CLU_2241419_0_0_1"/>
<evidence type="ECO:0000313" key="2">
    <source>
        <dbReference type="Proteomes" id="UP000011115"/>
    </source>
</evidence>
<dbReference type="EnsemblPlants" id="PGSC0003DMT400094784">
    <property type="protein sequence ID" value="PGSC0003DMT400094784"/>
    <property type="gene ID" value="PGSC0003DMG400044355"/>
</dbReference>
<evidence type="ECO:0000313" key="1">
    <source>
        <dbReference type="EnsemblPlants" id="PGSC0003DMT400094784"/>
    </source>
</evidence>
<accession>M1DUV6</accession>
<dbReference type="InParanoid" id="M1DUV6"/>
<reference evidence="1" key="2">
    <citation type="submission" date="2015-06" db="UniProtKB">
        <authorList>
            <consortium name="EnsemblPlants"/>
        </authorList>
    </citation>
    <scope>IDENTIFICATION</scope>
    <source>
        <strain evidence="1">DM1-3 516 R44</strain>
    </source>
</reference>
<reference evidence="2" key="1">
    <citation type="journal article" date="2011" name="Nature">
        <title>Genome sequence and analysis of the tuber crop potato.</title>
        <authorList>
            <consortium name="The Potato Genome Sequencing Consortium"/>
        </authorList>
    </citation>
    <scope>NUCLEOTIDE SEQUENCE [LARGE SCALE GENOMIC DNA]</scope>
    <source>
        <strain evidence="2">cv. DM1-3 516 R44</strain>
    </source>
</reference>
<keyword evidence="2" id="KW-1185">Reference proteome</keyword>
<protein>
    <submittedName>
        <fullName evidence="1">Polyprotein protein</fullName>
    </submittedName>
</protein>
<name>M1DUV6_SOLTU</name>
<dbReference type="PaxDb" id="4113-PGSC0003DMT400094784"/>
<dbReference type="Proteomes" id="UP000011115">
    <property type="component" value="Unassembled WGS sequence"/>
</dbReference>
<dbReference type="AlphaFoldDB" id="M1DUV6"/>
<sequence>MIQTASTDAVTPMRATIDALEARIVVCECDQGATDKVTTLKAVITALRTDVDQLKATDMSMVFGTMEIPDVPEMRIELSRQLSLSQRQRHMRKCSRKLWMLQTRT</sequence>
<dbReference type="Gramene" id="PGSC0003DMT400094784">
    <property type="protein sequence ID" value="PGSC0003DMT400094784"/>
    <property type="gene ID" value="PGSC0003DMG400044355"/>
</dbReference>
<organism evidence="1 2">
    <name type="scientific">Solanum tuberosum</name>
    <name type="common">Potato</name>
    <dbReference type="NCBI Taxonomy" id="4113"/>
    <lineage>
        <taxon>Eukaryota</taxon>
        <taxon>Viridiplantae</taxon>
        <taxon>Streptophyta</taxon>
        <taxon>Embryophyta</taxon>
        <taxon>Tracheophyta</taxon>
        <taxon>Spermatophyta</taxon>
        <taxon>Magnoliopsida</taxon>
        <taxon>eudicotyledons</taxon>
        <taxon>Gunneridae</taxon>
        <taxon>Pentapetalae</taxon>
        <taxon>asterids</taxon>
        <taxon>lamiids</taxon>
        <taxon>Solanales</taxon>
        <taxon>Solanaceae</taxon>
        <taxon>Solanoideae</taxon>
        <taxon>Solaneae</taxon>
        <taxon>Solanum</taxon>
    </lineage>
</organism>